<evidence type="ECO:0000256" key="2">
    <source>
        <dbReference type="SAM" id="SignalP"/>
    </source>
</evidence>
<reference evidence="3 4" key="1">
    <citation type="submission" date="2019-01" db="EMBL/GenBank/DDBJ databases">
        <title>Filimonas sp. strain TTM-71.</title>
        <authorList>
            <person name="Chen W.-M."/>
        </authorList>
    </citation>
    <scope>NUCLEOTIDE SEQUENCE [LARGE SCALE GENOMIC DNA]</scope>
    <source>
        <strain evidence="3 4">TTM-71</strain>
    </source>
</reference>
<sequence length="311" mass="34232">MRKHLLISSLSLFFFGHCFCQNVFPDTGNVGVGTLAPENLLEVHGPVLITNGAVRFQAPDTSKGIQLELSTVSNYVVINGGSLAPKTDMGQDLSTGQWRFRDAWFGTGINLNASAFINGSDYNGIILGKDSNSVMGLIKYPDRTAGIWRSQGQAFSIGTTNSDLFSASVFQTHFYTSGDGNVGINTVSPSEKLSVNGNIITKRIKVNLQAADWADHVFERSYRLLPVSDLKQYIKDNGHLADVPSAKETEHAALNIGNNLSVLLRKIEELTLYLIQQQQALEQLKQDADMEQQLLLEKIRKMRSLVNRISA</sequence>
<evidence type="ECO:0000256" key="1">
    <source>
        <dbReference type="SAM" id="Coils"/>
    </source>
</evidence>
<evidence type="ECO:0000313" key="3">
    <source>
        <dbReference type="EMBL" id="RXK85911.1"/>
    </source>
</evidence>
<dbReference type="OrthoDB" id="680331at2"/>
<gene>
    <name evidence="3" type="ORF">ESB13_03620</name>
</gene>
<keyword evidence="2" id="KW-0732">Signal</keyword>
<feature type="coiled-coil region" evidence="1">
    <location>
        <begin position="267"/>
        <end position="301"/>
    </location>
</feature>
<keyword evidence="1" id="KW-0175">Coiled coil</keyword>
<protein>
    <recommendedName>
        <fullName evidence="5">Peptidase S74 domain-containing protein</fullName>
    </recommendedName>
</protein>
<name>A0A4Q1D9A4_9BACT</name>
<feature type="signal peptide" evidence="2">
    <location>
        <begin position="1"/>
        <end position="20"/>
    </location>
</feature>
<organism evidence="3 4">
    <name type="scientific">Filimonas effusa</name>
    <dbReference type="NCBI Taxonomy" id="2508721"/>
    <lineage>
        <taxon>Bacteria</taxon>
        <taxon>Pseudomonadati</taxon>
        <taxon>Bacteroidota</taxon>
        <taxon>Chitinophagia</taxon>
        <taxon>Chitinophagales</taxon>
        <taxon>Chitinophagaceae</taxon>
        <taxon>Filimonas</taxon>
    </lineage>
</organism>
<dbReference type="EMBL" id="SDHZ01000001">
    <property type="protein sequence ID" value="RXK85911.1"/>
    <property type="molecule type" value="Genomic_DNA"/>
</dbReference>
<feature type="chain" id="PRO_5020472474" description="Peptidase S74 domain-containing protein" evidence="2">
    <location>
        <begin position="21"/>
        <end position="311"/>
    </location>
</feature>
<dbReference type="Proteomes" id="UP000290545">
    <property type="component" value="Unassembled WGS sequence"/>
</dbReference>
<keyword evidence="4" id="KW-1185">Reference proteome</keyword>
<evidence type="ECO:0008006" key="5">
    <source>
        <dbReference type="Google" id="ProtNLM"/>
    </source>
</evidence>
<evidence type="ECO:0000313" key="4">
    <source>
        <dbReference type="Proteomes" id="UP000290545"/>
    </source>
</evidence>
<comment type="caution">
    <text evidence="3">The sequence shown here is derived from an EMBL/GenBank/DDBJ whole genome shotgun (WGS) entry which is preliminary data.</text>
</comment>
<proteinExistence type="predicted"/>
<dbReference type="AlphaFoldDB" id="A0A4Q1D9A4"/>
<dbReference type="RefSeq" id="WP_129001662.1">
    <property type="nucleotide sequence ID" value="NZ_SDHZ01000001.1"/>
</dbReference>
<accession>A0A4Q1D9A4</accession>